<reference evidence="1 2" key="1">
    <citation type="submission" date="2019-12" db="EMBL/GenBank/DDBJ databases">
        <title>Nitratireductor arenosus sp. nov., Isolated from sea sand, Jeju island, South Korea.</title>
        <authorList>
            <person name="Kim W."/>
        </authorList>
    </citation>
    <scope>NUCLEOTIDE SEQUENCE [LARGE SCALE GENOMIC DNA]</scope>
    <source>
        <strain evidence="1 2">CAU 1489</strain>
    </source>
</reference>
<gene>
    <name evidence="1" type="ORF">GN330_14275</name>
</gene>
<dbReference type="Proteomes" id="UP000463224">
    <property type="component" value="Unassembled WGS sequence"/>
</dbReference>
<name>A0A844QGB6_9HYPH</name>
<sequence length="101" mass="11264">MKADQYADGDATSSARVFAFPLWRRADEVGRAARALAALGDLDARDAYRHRLAARFFAEFDRLGLPEAEQDEEVGAFFYEVEFALEDLFGDALRDVTTGIV</sequence>
<dbReference type="AlphaFoldDB" id="A0A844QGB6"/>
<dbReference type="Pfam" id="PF19551">
    <property type="entry name" value="DUF6074"/>
    <property type="match status" value="1"/>
</dbReference>
<comment type="caution">
    <text evidence="1">The sequence shown here is derived from an EMBL/GenBank/DDBJ whole genome shotgun (WGS) entry which is preliminary data.</text>
</comment>
<organism evidence="1 2">
    <name type="scientific">Nitratireductor arenosus</name>
    <dbReference type="NCBI Taxonomy" id="2682096"/>
    <lineage>
        <taxon>Bacteria</taxon>
        <taxon>Pseudomonadati</taxon>
        <taxon>Pseudomonadota</taxon>
        <taxon>Alphaproteobacteria</taxon>
        <taxon>Hyphomicrobiales</taxon>
        <taxon>Phyllobacteriaceae</taxon>
        <taxon>Nitratireductor</taxon>
    </lineage>
</organism>
<protein>
    <submittedName>
        <fullName evidence="1">Uncharacterized protein</fullName>
    </submittedName>
</protein>
<dbReference type="RefSeq" id="WP_156713355.1">
    <property type="nucleotide sequence ID" value="NZ_WPHG01000003.1"/>
</dbReference>
<evidence type="ECO:0000313" key="1">
    <source>
        <dbReference type="EMBL" id="MVA98412.1"/>
    </source>
</evidence>
<dbReference type="InterPro" id="IPR045720">
    <property type="entry name" value="DUF6074"/>
</dbReference>
<keyword evidence="2" id="KW-1185">Reference proteome</keyword>
<proteinExistence type="predicted"/>
<evidence type="ECO:0000313" key="2">
    <source>
        <dbReference type="Proteomes" id="UP000463224"/>
    </source>
</evidence>
<accession>A0A844QGB6</accession>
<dbReference type="EMBL" id="WPHG01000003">
    <property type="protein sequence ID" value="MVA98412.1"/>
    <property type="molecule type" value="Genomic_DNA"/>
</dbReference>